<gene>
    <name evidence="1" type="ORF">EV182_008168</name>
</gene>
<dbReference type="EMBL" id="JAMZIH010004085">
    <property type="protein sequence ID" value="KAJ1676453.1"/>
    <property type="molecule type" value="Genomic_DNA"/>
</dbReference>
<comment type="caution">
    <text evidence="1">The sequence shown here is derived from an EMBL/GenBank/DDBJ whole genome shotgun (WGS) entry which is preliminary data.</text>
</comment>
<evidence type="ECO:0000313" key="2">
    <source>
        <dbReference type="Proteomes" id="UP001145114"/>
    </source>
</evidence>
<proteinExistence type="predicted"/>
<sequence length="238" mass="25253">PRKGKPKRRSSGGKSAIPDHYVEKICGQIEERVRRFSQSSSQASSASASHSDHHHGLPSVHTSKSASSSRPHLASSVTPTRSEPEVGRIEPLTTPLVTRMQPSRLPSFETSVLVSERQQTADTTEYQYVSRPNPTSRAPTTSEPSSTPQTSAPSRESEDALPGDQVEALSTVSTDAAEDAGQADGKRTAAPSRLTVAAAATEQPMSHGDLAGSQDLLPDTQDSVASSKPEEEPLPPLL</sequence>
<accession>A0ACC1HIQ2</accession>
<feature type="non-terminal residue" evidence="1">
    <location>
        <position position="238"/>
    </location>
</feature>
<organism evidence="1 2">
    <name type="scientific">Spiromyces aspiralis</name>
    <dbReference type="NCBI Taxonomy" id="68401"/>
    <lineage>
        <taxon>Eukaryota</taxon>
        <taxon>Fungi</taxon>
        <taxon>Fungi incertae sedis</taxon>
        <taxon>Zoopagomycota</taxon>
        <taxon>Kickxellomycotina</taxon>
        <taxon>Kickxellomycetes</taxon>
        <taxon>Kickxellales</taxon>
        <taxon>Kickxellaceae</taxon>
        <taxon>Spiromyces</taxon>
    </lineage>
</organism>
<name>A0ACC1HIQ2_9FUNG</name>
<evidence type="ECO:0000313" key="1">
    <source>
        <dbReference type="EMBL" id="KAJ1676453.1"/>
    </source>
</evidence>
<dbReference type="Proteomes" id="UP001145114">
    <property type="component" value="Unassembled WGS sequence"/>
</dbReference>
<reference evidence="1" key="1">
    <citation type="submission" date="2022-06" db="EMBL/GenBank/DDBJ databases">
        <title>Phylogenomic reconstructions and comparative analyses of Kickxellomycotina fungi.</title>
        <authorList>
            <person name="Reynolds N.K."/>
            <person name="Stajich J.E."/>
            <person name="Barry K."/>
            <person name="Grigoriev I.V."/>
            <person name="Crous P."/>
            <person name="Smith M.E."/>
        </authorList>
    </citation>
    <scope>NUCLEOTIDE SEQUENCE</scope>
    <source>
        <strain evidence="1">RSA 2271</strain>
    </source>
</reference>
<keyword evidence="2" id="KW-1185">Reference proteome</keyword>
<protein>
    <submittedName>
        <fullName evidence="1">Uncharacterized protein</fullName>
    </submittedName>
</protein>
<feature type="non-terminal residue" evidence="1">
    <location>
        <position position="1"/>
    </location>
</feature>